<dbReference type="PANTHER" id="PTHR30327">
    <property type="entry name" value="UNCHARACTERIZED PROTEIN YQGE"/>
    <property type="match status" value="1"/>
</dbReference>
<dbReference type="InterPro" id="IPR003774">
    <property type="entry name" value="AlgH-like"/>
</dbReference>
<dbReference type="Pfam" id="PF02622">
    <property type="entry name" value="DUF179"/>
    <property type="match status" value="1"/>
</dbReference>
<dbReference type="SUPFAM" id="SSF143456">
    <property type="entry name" value="VC0467-like"/>
    <property type="match status" value="1"/>
</dbReference>
<accession>A0A059G822</accession>
<dbReference type="STRING" id="1280953.HOC_08372"/>
<name>A0A059G822_9PROT</name>
<dbReference type="PATRIC" id="fig|1280953.3.peg.1693"/>
<gene>
    <name evidence="3" type="ORF">HOC_08372</name>
</gene>
<evidence type="ECO:0000313" key="4">
    <source>
        <dbReference type="Proteomes" id="UP000024942"/>
    </source>
</evidence>
<comment type="caution">
    <text evidence="3">The sequence shown here is derived from an EMBL/GenBank/DDBJ whole genome shotgun (WGS) entry which is preliminary data.</text>
</comment>
<sequence>MDTDLTGKLLIALPSIGDPRFSRSVILVCAHSPDFAMGIVLNKPMEGIRLPELFEQLDVSTELGVPDAPVLDGGPVNTDRGFVIHTDDVISEGATLEIDGAFCMTATRDMLQLIGSSAAPRKSVLALGYSGWGAGQLEIELAANAWIVGEPDDDLVFGEGHDLKWRHALGRMGIDSGRLHVEGGSA</sequence>
<organism evidence="3 4">
    <name type="scientific">Hyphomonas oceanitis SCH89</name>
    <dbReference type="NCBI Taxonomy" id="1280953"/>
    <lineage>
        <taxon>Bacteria</taxon>
        <taxon>Pseudomonadati</taxon>
        <taxon>Pseudomonadota</taxon>
        <taxon>Alphaproteobacteria</taxon>
        <taxon>Hyphomonadales</taxon>
        <taxon>Hyphomonadaceae</taxon>
        <taxon>Hyphomonas</taxon>
    </lineage>
</organism>
<evidence type="ECO:0000313" key="3">
    <source>
        <dbReference type="EMBL" id="KDA02946.1"/>
    </source>
</evidence>
<dbReference type="Proteomes" id="UP000024942">
    <property type="component" value="Unassembled WGS sequence"/>
</dbReference>
<dbReference type="Gene3D" id="3.40.1740.10">
    <property type="entry name" value="VC0467-like"/>
    <property type="match status" value="1"/>
</dbReference>
<dbReference type="HAMAP" id="MF_00758">
    <property type="entry name" value="UPF0301"/>
    <property type="match status" value="1"/>
</dbReference>
<protein>
    <recommendedName>
        <fullName evidence="2">UPF0301 protein HOC_08372</fullName>
    </recommendedName>
</protein>
<evidence type="ECO:0000256" key="2">
    <source>
        <dbReference type="HAMAP-Rule" id="MF_00758"/>
    </source>
</evidence>
<dbReference type="RefSeq" id="WP_035537435.1">
    <property type="nucleotide sequence ID" value="NZ_ARYL01000010.1"/>
</dbReference>
<dbReference type="AlphaFoldDB" id="A0A059G822"/>
<dbReference type="PANTHER" id="PTHR30327:SF1">
    <property type="entry name" value="UPF0301 PROTEIN YQGE"/>
    <property type="match status" value="1"/>
</dbReference>
<reference evidence="3 4" key="1">
    <citation type="journal article" date="2014" name="Antonie Van Leeuwenhoek">
        <title>Hyphomonas beringensis sp. nov. and Hyphomonas chukchiensis sp. nov., isolated from surface seawater of the Bering Sea and Chukchi Sea.</title>
        <authorList>
            <person name="Li C."/>
            <person name="Lai Q."/>
            <person name="Li G."/>
            <person name="Dong C."/>
            <person name="Wang J."/>
            <person name="Liao Y."/>
            <person name="Shao Z."/>
        </authorList>
    </citation>
    <scope>NUCLEOTIDE SEQUENCE [LARGE SCALE GENOMIC DNA]</scope>
    <source>
        <strain evidence="3 4">SCH89</strain>
    </source>
</reference>
<dbReference type="EMBL" id="ARYL01000010">
    <property type="protein sequence ID" value="KDA02946.1"/>
    <property type="molecule type" value="Genomic_DNA"/>
</dbReference>
<dbReference type="eggNOG" id="COG1678">
    <property type="taxonomic scope" value="Bacteria"/>
</dbReference>
<proteinExistence type="inferred from homology"/>
<evidence type="ECO:0000256" key="1">
    <source>
        <dbReference type="ARBA" id="ARBA00009600"/>
    </source>
</evidence>
<keyword evidence="4" id="KW-1185">Reference proteome</keyword>
<dbReference type="GO" id="GO:0005829">
    <property type="term" value="C:cytosol"/>
    <property type="evidence" value="ECO:0007669"/>
    <property type="project" value="TreeGrafter"/>
</dbReference>
<comment type="similarity">
    <text evidence="1 2">Belongs to the UPF0301 (AlgH) family.</text>
</comment>
<dbReference type="OrthoDB" id="9807486at2"/>